<dbReference type="PROSITE" id="PS50878">
    <property type="entry name" value="RT_POL"/>
    <property type="match status" value="1"/>
</dbReference>
<dbReference type="InterPro" id="IPR043128">
    <property type="entry name" value="Rev_trsase/Diguanyl_cyclase"/>
</dbReference>
<evidence type="ECO:0000259" key="1">
    <source>
        <dbReference type="PROSITE" id="PS50878"/>
    </source>
</evidence>
<evidence type="ECO:0000313" key="2">
    <source>
        <dbReference type="EMBL" id="CAC5395301.1"/>
    </source>
</evidence>
<dbReference type="Gene3D" id="3.30.70.270">
    <property type="match status" value="1"/>
</dbReference>
<keyword evidence="3" id="KW-1185">Reference proteome</keyword>
<dbReference type="PANTHER" id="PTHR33050">
    <property type="entry name" value="REVERSE TRANSCRIPTASE DOMAIN-CONTAINING PROTEIN"/>
    <property type="match status" value="1"/>
</dbReference>
<dbReference type="Proteomes" id="UP000507470">
    <property type="component" value="Unassembled WGS sequence"/>
</dbReference>
<dbReference type="AlphaFoldDB" id="A0A6J8CHX0"/>
<dbReference type="SUPFAM" id="SSF56672">
    <property type="entry name" value="DNA/RNA polymerases"/>
    <property type="match status" value="1"/>
</dbReference>
<dbReference type="OrthoDB" id="6097038at2759"/>
<sequence length="448" mass="51153">MKLVPVIKRIRQGQPESLKGLARMNKDLKTENLNMEEIAQHVKVLTGEDLDEICQLSGRSDDDVWEARWILHSLILYANEFGQPNGQDLHLSEGDSVKPSKPWLCHDERYLNLWVKDLPFHLENLKDVHRLVQENALMITCDEKSGYDHVNLQESSQTYFGIQFGGFYMTYTTLPFGWKASPFIYQSIEFFVTSYLRQLDVINALYIDDRFAVTGGSKNSDDAMLEASKITYMILQLLTRLGYTLSLSKCSLIPGTCKKFLGFLVDSVKQAYILPDDKKLTFIDLRKSILSMDEVDLRTLQRFCGKCISLTLAVPGCKLFCREVNAAISTCIKNSRKIKVLGPLRDELMHWRFLDTWTGYSKWRPEFHKVIELSTDSSGFRYGASVKLEASTMVLGDYWDTNDCRPIHEKEADAVLKSLQSLGSSLQDSRVDLFTDNMAVIAAWENQG</sequence>
<evidence type="ECO:0000313" key="3">
    <source>
        <dbReference type="Proteomes" id="UP000507470"/>
    </source>
</evidence>
<organism evidence="2 3">
    <name type="scientific">Mytilus coruscus</name>
    <name type="common">Sea mussel</name>
    <dbReference type="NCBI Taxonomy" id="42192"/>
    <lineage>
        <taxon>Eukaryota</taxon>
        <taxon>Metazoa</taxon>
        <taxon>Spiralia</taxon>
        <taxon>Lophotrochozoa</taxon>
        <taxon>Mollusca</taxon>
        <taxon>Bivalvia</taxon>
        <taxon>Autobranchia</taxon>
        <taxon>Pteriomorphia</taxon>
        <taxon>Mytilida</taxon>
        <taxon>Mytiloidea</taxon>
        <taxon>Mytilidae</taxon>
        <taxon>Mytilinae</taxon>
        <taxon>Mytilus</taxon>
    </lineage>
</organism>
<gene>
    <name evidence="2" type="ORF">MCOR_29986</name>
</gene>
<dbReference type="InterPro" id="IPR052055">
    <property type="entry name" value="Hepadnavirus_pol/RT"/>
</dbReference>
<dbReference type="InterPro" id="IPR043502">
    <property type="entry name" value="DNA/RNA_pol_sf"/>
</dbReference>
<dbReference type="PANTHER" id="PTHR33050:SF7">
    <property type="entry name" value="RIBONUCLEASE H"/>
    <property type="match status" value="1"/>
</dbReference>
<proteinExistence type="predicted"/>
<reference evidence="2 3" key="1">
    <citation type="submission" date="2020-06" db="EMBL/GenBank/DDBJ databases">
        <authorList>
            <person name="Li R."/>
            <person name="Bekaert M."/>
        </authorList>
    </citation>
    <scope>NUCLEOTIDE SEQUENCE [LARGE SCALE GENOMIC DNA]</scope>
    <source>
        <strain evidence="3">wild</strain>
    </source>
</reference>
<name>A0A6J8CHX0_MYTCO</name>
<protein>
    <recommendedName>
        <fullName evidence="1">Reverse transcriptase domain-containing protein</fullName>
    </recommendedName>
</protein>
<accession>A0A6J8CHX0</accession>
<dbReference type="Pfam" id="PF00078">
    <property type="entry name" value="RVT_1"/>
    <property type="match status" value="1"/>
</dbReference>
<dbReference type="EMBL" id="CACVKT020005464">
    <property type="protein sequence ID" value="CAC5395301.1"/>
    <property type="molecule type" value="Genomic_DNA"/>
</dbReference>
<dbReference type="Gene3D" id="3.10.10.10">
    <property type="entry name" value="HIV Type 1 Reverse Transcriptase, subunit A, domain 1"/>
    <property type="match status" value="1"/>
</dbReference>
<dbReference type="InterPro" id="IPR000477">
    <property type="entry name" value="RT_dom"/>
</dbReference>
<feature type="domain" description="Reverse transcriptase" evidence="1">
    <location>
        <begin position="1"/>
        <end position="265"/>
    </location>
</feature>